<comment type="caution">
    <text evidence="2">The sequence shown here is derived from an EMBL/GenBank/DDBJ whole genome shotgun (WGS) entry which is preliminary data.</text>
</comment>
<evidence type="ECO:0000256" key="1">
    <source>
        <dbReference type="SAM" id="Phobius"/>
    </source>
</evidence>
<accession>A0ABT8L596</accession>
<dbReference type="RefSeq" id="WP_346758234.1">
    <property type="nucleotide sequence ID" value="NZ_JAUJEB010000001.1"/>
</dbReference>
<keyword evidence="1" id="KW-1133">Transmembrane helix</keyword>
<keyword evidence="1" id="KW-0472">Membrane</keyword>
<dbReference type="EMBL" id="JAUJEB010000001">
    <property type="protein sequence ID" value="MDN5212917.1"/>
    <property type="molecule type" value="Genomic_DNA"/>
</dbReference>
<organism evidence="2 3">
    <name type="scientific">Agaribacillus aureus</name>
    <dbReference type="NCBI Taxonomy" id="3051825"/>
    <lineage>
        <taxon>Bacteria</taxon>
        <taxon>Pseudomonadati</taxon>
        <taxon>Bacteroidota</taxon>
        <taxon>Cytophagia</taxon>
        <taxon>Cytophagales</taxon>
        <taxon>Splendidivirgaceae</taxon>
        <taxon>Agaribacillus</taxon>
    </lineage>
</organism>
<feature type="transmembrane region" description="Helical" evidence="1">
    <location>
        <begin position="86"/>
        <end position="108"/>
    </location>
</feature>
<keyword evidence="1" id="KW-0812">Transmembrane</keyword>
<sequence length="117" mass="13430">MKDPGNENSSLKGRVPSFLLAGVSFGVICLYYRKWSLIGFPDGHRTELDIVYEKVYPVYMVVSLLFILASLYLGGSIRGKPRRKKLKWVFVFFIIFLLSTFVIAHYLYKNFEHGQGG</sequence>
<feature type="transmembrane region" description="Helical" evidence="1">
    <location>
        <begin position="18"/>
        <end position="35"/>
    </location>
</feature>
<protein>
    <submittedName>
        <fullName evidence="2">Uncharacterized protein</fullName>
    </submittedName>
</protein>
<evidence type="ECO:0000313" key="2">
    <source>
        <dbReference type="EMBL" id="MDN5212917.1"/>
    </source>
</evidence>
<proteinExistence type="predicted"/>
<dbReference type="Proteomes" id="UP001172083">
    <property type="component" value="Unassembled WGS sequence"/>
</dbReference>
<evidence type="ECO:0000313" key="3">
    <source>
        <dbReference type="Proteomes" id="UP001172083"/>
    </source>
</evidence>
<name>A0ABT8L596_9BACT</name>
<reference evidence="2" key="1">
    <citation type="submission" date="2023-06" db="EMBL/GenBank/DDBJ databases">
        <title>Genomic of Agaribacillus aureum.</title>
        <authorList>
            <person name="Wang G."/>
        </authorList>
    </citation>
    <scope>NUCLEOTIDE SEQUENCE</scope>
    <source>
        <strain evidence="2">BMA12</strain>
    </source>
</reference>
<keyword evidence="3" id="KW-1185">Reference proteome</keyword>
<gene>
    <name evidence="2" type="ORF">QQ020_12700</name>
</gene>
<feature type="transmembrane region" description="Helical" evidence="1">
    <location>
        <begin position="55"/>
        <end position="74"/>
    </location>
</feature>